<dbReference type="Pfam" id="PF02801">
    <property type="entry name" value="Ketoacyl-synt_C"/>
    <property type="match status" value="1"/>
</dbReference>
<comment type="caution">
    <text evidence="6">The sequence shown here is derived from an EMBL/GenBank/DDBJ whole genome shotgun (WGS) entry which is preliminary data.</text>
</comment>
<feature type="region of interest" description="Disordered" evidence="4">
    <location>
        <begin position="729"/>
        <end position="756"/>
    </location>
</feature>
<dbReference type="OrthoDB" id="409136at2759"/>
<accession>A0A8H3J4N8</accession>
<sequence>MTPSLSRRQTLRQSLSGHAKSSLPSLVRSGTMLFDSKKESWPNPEDSIGRPCELRFKNTECWEAKGPALAVFNQIAPAVDKLIENNMELLEQGEPKSSGISFNMWMEGSKPSSARPIIVFSSRSRRQRTCAKALLKDSGILDQHPSISIKALDKIPAIHQAKSLPPITSQHDSNTLDVFLNNPATEPFGAQISFGDSKCATMLGVVYLNGKQHALIPQHPRFNYDRDDIYNPCEKDQLLEFDDDSEIDETEFVEITSAGYENSDGEGITASISSSEPSDEDGSSSPSSDEDSIFEAPRSVTWTPATSAPNSRPTSFGLDDFFTEPDEKPESLRPEPHGQRIRIASLAPESSANDLDYECVPVDDAVFQMANRVLLPTADNECPEYLYPNEIATKPDESKILAVTGTTGLVHGTIFENPYWIKMNGSSKCQEMWPVRLDRGTMPGDCGAWVVNAHTGLIYGHIVAGDPVTGMAFVIPAHKVFSDIEHRFGIQPALSTEGRGARLDTAPSYIPQAPLSSPTDLLTTLQATMSLFKVVQTTMNLLEPAQPANVLVTSLQSEIKQAEDLLLMTQLELDRLTSKVFFKADQPSNDIVNALKPEVEHARNLLFRMKLHVERPTSIKMPEALRMSISSLNGTALRLNLLNTLCSYAPRPFLRQRLLLKQLDTTNFASPSRKDILTKPLYLGTVKSNVGHGEAASGVTAIIKCLLTARNDLVRPHCGIEKTINQGFPQDFMPRRRSRPHRLSMPHRRNMDANSLTSEFEDLLRRRRLDDPIDRSQQRRDSSEPLCHSSFSTRSLSRQASRSTDHSNSLPAYSSLRIATPPQDPEFWSLFNLEARQIDPMHRVVLTQAYEKLDRLPTNDLLHSMNCLVTEPFFGVPAMNELDFDPYINRFRGYHYRSPVDVWSLGCVFHVAARTPLHLAATYSGYRIAAVHLQRLHFDPKRKGVQGLNKSADDDRRSQERNNWTCLVKERIHTLGDAFQPPLDISPLMDEPGPIAVVGMASRLPDAESTAHFWDIPSQESNENKPQDRYRLFGSTIFRYAQGPARCNFKLRDPGARMTSRIVKFPGFPCLQTTCFLLFIGIYRPINVRDCPRWSDKQIKHLMALLHNKIIYIPFEV</sequence>
<dbReference type="AlphaFoldDB" id="A0A8H3J4N8"/>
<proteinExistence type="predicted"/>
<feature type="compositionally biased region" description="Polar residues" evidence="4">
    <location>
        <begin position="1"/>
        <end position="16"/>
    </location>
</feature>
<feature type="compositionally biased region" description="Basic and acidic residues" evidence="4">
    <location>
        <begin position="771"/>
        <end position="783"/>
    </location>
</feature>
<organism evidence="6 7">
    <name type="scientific">Heterodermia speciosa</name>
    <dbReference type="NCBI Taxonomy" id="116794"/>
    <lineage>
        <taxon>Eukaryota</taxon>
        <taxon>Fungi</taxon>
        <taxon>Dikarya</taxon>
        <taxon>Ascomycota</taxon>
        <taxon>Pezizomycotina</taxon>
        <taxon>Lecanoromycetes</taxon>
        <taxon>OSLEUM clade</taxon>
        <taxon>Lecanoromycetidae</taxon>
        <taxon>Caliciales</taxon>
        <taxon>Physciaceae</taxon>
        <taxon>Heterodermia</taxon>
    </lineage>
</organism>
<evidence type="ECO:0000256" key="4">
    <source>
        <dbReference type="SAM" id="MobiDB-lite"/>
    </source>
</evidence>
<reference evidence="6" key="1">
    <citation type="submission" date="2021-03" db="EMBL/GenBank/DDBJ databases">
        <authorList>
            <person name="Tagirdzhanova G."/>
        </authorList>
    </citation>
    <scope>NUCLEOTIDE SEQUENCE</scope>
</reference>
<dbReference type="Proteomes" id="UP000664521">
    <property type="component" value="Unassembled WGS sequence"/>
</dbReference>
<dbReference type="GO" id="GO:0006633">
    <property type="term" value="P:fatty acid biosynthetic process"/>
    <property type="evidence" value="ECO:0007669"/>
    <property type="project" value="TreeGrafter"/>
</dbReference>
<feature type="compositionally biased region" description="Acidic residues" evidence="4">
    <location>
        <begin position="277"/>
        <end position="293"/>
    </location>
</feature>
<dbReference type="EMBL" id="CAJPDS010000157">
    <property type="protein sequence ID" value="CAF9940605.1"/>
    <property type="molecule type" value="Genomic_DNA"/>
</dbReference>
<feature type="compositionally biased region" description="Polar residues" evidence="4">
    <location>
        <begin position="789"/>
        <end position="812"/>
    </location>
</feature>
<evidence type="ECO:0000256" key="1">
    <source>
        <dbReference type="ARBA" id="ARBA00022450"/>
    </source>
</evidence>
<evidence type="ECO:0000256" key="3">
    <source>
        <dbReference type="SAM" id="Coils"/>
    </source>
</evidence>
<dbReference type="PANTHER" id="PTHR43775">
    <property type="entry name" value="FATTY ACID SYNTHASE"/>
    <property type="match status" value="1"/>
</dbReference>
<keyword evidence="3" id="KW-0175">Coiled coil</keyword>
<keyword evidence="2" id="KW-0597">Phosphoprotein</keyword>
<feature type="coiled-coil region" evidence="3">
    <location>
        <begin position="552"/>
        <end position="579"/>
    </location>
</feature>
<dbReference type="GO" id="GO:0044550">
    <property type="term" value="P:secondary metabolite biosynthetic process"/>
    <property type="evidence" value="ECO:0007669"/>
    <property type="project" value="TreeGrafter"/>
</dbReference>
<dbReference type="GO" id="GO:0004312">
    <property type="term" value="F:fatty acid synthase activity"/>
    <property type="evidence" value="ECO:0007669"/>
    <property type="project" value="TreeGrafter"/>
</dbReference>
<evidence type="ECO:0000313" key="7">
    <source>
        <dbReference type="Proteomes" id="UP000664521"/>
    </source>
</evidence>
<dbReference type="SUPFAM" id="SSF53901">
    <property type="entry name" value="Thiolase-like"/>
    <property type="match status" value="1"/>
</dbReference>
<feature type="compositionally biased region" description="Basic residues" evidence="4">
    <location>
        <begin position="735"/>
        <end position="748"/>
    </location>
</feature>
<dbReference type="Gene3D" id="3.40.47.10">
    <property type="match status" value="1"/>
</dbReference>
<feature type="region of interest" description="Disordered" evidence="4">
    <location>
        <begin position="771"/>
        <end position="816"/>
    </location>
</feature>
<feature type="compositionally biased region" description="Basic and acidic residues" evidence="4">
    <location>
        <begin position="325"/>
        <end position="338"/>
    </location>
</feature>
<dbReference type="InterPro" id="IPR050091">
    <property type="entry name" value="PKS_NRPS_Biosynth_Enz"/>
</dbReference>
<feature type="region of interest" description="Disordered" evidence="4">
    <location>
        <begin position="256"/>
        <end position="338"/>
    </location>
</feature>
<evidence type="ECO:0000256" key="2">
    <source>
        <dbReference type="ARBA" id="ARBA00022553"/>
    </source>
</evidence>
<evidence type="ECO:0000259" key="5">
    <source>
        <dbReference type="Pfam" id="PF02801"/>
    </source>
</evidence>
<evidence type="ECO:0000313" key="6">
    <source>
        <dbReference type="EMBL" id="CAF9940605.1"/>
    </source>
</evidence>
<feature type="region of interest" description="Disordered" evidence="4">
    <location>
        <begin position="1"/>
        <end position="23"/>
    </location>
</feature>
<keyword evidence="1" id="KW-0596">Phosphopantetheine</keyword>
<dbReference type="InterPro" id="IPR014031">
    <property type="entry name" value="Ketoacyl_synth_C"/>
</dbReference>
<name>A0A8H3J4N8_9LECA</name>
<dbReference type="PANTHER" id="PTHR43775:SF37">
    <property type="entry name" value="SI:DKEY-61P9.11"/>
    <property type="match status" value="1"/>
</dbReference>
<keyword evidence="7" id="KW-1185">Reference proteome</keyword>
<protein>
    <recommendedName>
        <fullName evidence="5">Beta-ketoacyl synthase C-terminal domain-containing protein</fullName>
    </recommendedName>
</protein>
<gene>
    <name evidence="6" type="ORF">HETSPECPRED_002458</name>
</gene>
<dbReference type="InterPro" id="IPR016039">
    <property type="entry name" value="Thiolase-like"/>
</dbReference>
<feature type="compositionally biased region" description="Polar residues" evidence="4">
    <location>
        <begin position="300"/>
        <end position="314"/>
    </location>
</feature>
<feature type="domain" description="Beta-ketoacyl synthase C-terminal" evidence="5">
    <location>
        <begin position="675"/>
        <end position="720"/>
    </location>
</feature>